<feature type="region of interest" description="Disordered" evidence="1">
    <location>
        <begin position="101"/>
        <end position="148"/>
    </location>
</feature>
<evidence type="ECO:0000256" key="1">
    <source>
        <dbReference type="SAM" id="MobiDB-lite"/>
    </source>
</evidence>
<protein>
    <submittedName>
        <fullName evidence="2">Uncharacterized protein</fullName>
    </submittedName>
</protein>
<reference evidence="2" key="1">
    <citation type="submission" date="2022-04" db="EMBL/GenBank/DDBJ databases">
        <title>Carnegiea gigantea Genome sequencing and assembly v2.</title>
        <authorList>
            <person name="Copetti D."/>
            <person name="Sanderson M.J."/>
            <person name="Burquez A."/>
            <person name="Wojciechowski M.F."/>
        </authorList>
    </citation>
    <scope>NUCLEOTIDE SEQUENCE</scope>
    <source>
        <strain evidence="2">SGP5-SGP5p</strain>
        <tissue evidence="2">Aerial part</tissue>
    </source>
</reference>
<sequence length="265" mass="29797">MTFPRSLSTKEMAEYVVRYFAWDRRGAAFPSPPLSKDFQALCPSYELAVAKEAVENFNSQSCPRRALRTLESALTELRRSTFESWLYDDWIFETRFRTKAAPEESSEVGPQEEGSEVEPEGESSASEGRLPLLTMTNKGGSSTTGEEGGQRMICTLISPFSMAFSPLYSTREMVDYVMERATHPPCPLPEDYNVLCPHFSLPEVEGAAVDFELSEMVQAIFYVILLNEAIELSVVHGFMAEGLKSALVGLRWLSFEAWMSYVDNE</sequence>
<accession>A0A9Q1KXM6</accession>
<proteinExistence type="predicted"/>
<dbReference type="AlphaFoldDB" id="A0A9Q1KXM6"/>
<comment type="caution">
    <text evidence="2">The sequence shown here is derived from an EMBL/GenBank/DDBJ whole genome shotgun (WGS) entry which is preliminary data.</text>
</comment>
<name>A0A9Q1KXM6_9CARY</name>
<keyword evidence="3" id="KW-1185">Reference proteome</keyword>
<evidence type="ECO:0000313" key="2">
    <source>
        <dbReference type="EMBL" id="KAJ8450452.1"/>
    </source>
</evidence>
<dbReference type="Proteomes" id="UP001153076">
    <property type="component" value="Unassembled WGS sequence"/>
</dbReference>
<evidence type="ECO:0000313" key="3">
    <source>
        <dbReference type="Proteomes" id="UP001153076"/>
    </source>
</evidence>
<organism evidence="2 3">
    <name type="scientific">Carnegiea gigantea</name>
    <dbReference type="NCBI Taxonomy" id="171969"/>
    <lineage>
        <taxon>Eukaryota</taxon>
        <taxon>Viridiplantae</taxon>
        <taxon>Streptophyta</taxon>
        <taxon>Embryophyta</taxon>
        <taxon>Tracheophyta</taxon>
        <taxon>Spermatophyta</taxon>
        <taxon>Magnoliopsida</taxon>
        <taxon>eudicotyledons</taxon>
        <taxon>Gunneridae</taxon>
        <taxon>Pentapetalae</taxon>
        <taxon>Caryophyllales</taxon>
        <taxon>Cactineae</taxon>
        <taxon>Cactaceae</taxon>
        <taxon>Cactoideae</taxon>
        <taxon>Echinocereeae</taxon>
        <taxon>Carnegiea</taxon>
    </lineage>
</organism>
<gene>
    <name evidence="2" type="ORF">Cgig2_002137</name>
</gene>
<dbReference type="EMBL" id="JAKOGI010000015">
    <property type="protein sequence ID" value="KAJ8450452.1"/>
    <property type="molecule type" value="Genomic_DNA"/>
</dbReference>